<keyword evidence="1 2" id="KW-0812">Transmembrane</keyword>
<evidence type="ECO:0000313" key="3">
    <source>
        <dbReference type="EnsemblPlants" id="AES69607"/>
    </source>
</evidence>
<reference evidence="3" key="3">
    <citation type="submission" date="2015-04" db="UniProtKB">
        <authorList>
            <consortium name="EnsemblPlants"/>
        </authorList>
    </citation>
    <scope>IDENTIFICATION</scope>
    <source>
        <strain evidence="3">cv. Jemalong A17</strain>
    </source>
</reference>
<reference evidence="2 4" key="1">
    <citation type="journal article" date="2011" name="Nature">
        <title>The Medicago genome provides insight into the evolution of rhizobial symbioses.</title>
        <authorList>
            <person name="Young N.D."/>
            <person name="Debelle F."/>
            <person name="Oldroyd G.E."/>
            <person name="Geurts R."/>
            <person name="Cannon S.B."/>
            <person name="Udvardi M.K."/>
            <person name="Benedito V.A."/>
            <person name="Mayer K.F."/>
            <person name="Gouzy J."/>
            <person name="Schoof H."/>
            <person name="Van de Peer Y."/>
            <person name="Proost S."/>
            <person name="Cook D.R."/>
            <person name="Meyers B.C."/>
            <person name="Spannagl M."/>
            <person name="Cheung F."/>
            <person name="De Mita S."/>
            <person name="Krishnakumar V."/>
            <person name="Gundlach H."/>
            <person name="Zhou S."/>
            <person name="Mudge J."/>
            <person name="Bharti A.K."/>
            <person name="Murray J.D."/>
            <person name="Naoumkina M.A."/>
            <person name="Rosen B."/>
            <person name="Silverstein K.A."/>
            <person name="Tang H."/>
            <person name="Rombauts S."/>
            <person name="Zhao P.X."/>
            <person name="Zhou P."/>
            <person name="Barbe V."/>
            <person name="Bardou P."/>
            <person name="Bechner M."/>
            <person name="Bellec A."/>
            <person name="Berger A."/>
            <person name="Berges H."/>
            <person name="Bidwell S."/>
            <person name="Bisseling T."/>
            <person name="Choisne N."/>
            <person name="Couloux A."/>
            <person name="Denny R."/>
            <person name="Deshpande S."/>
            <person name="Dai X."/>
            <person name="Doyle J.J."/>
            <person name="Dudez A.M."/>
            <person name="Farmer A.D."/>
            <person name="Fouteau S."/>
            <person name="Franken C."/>
            <person name="Gibelin C."/>
            <person name="Gish J."/>
            <person name="Goldstein S."/>
            <person name="Gonzalez A.J."/>
            <person name="Green P.J."/>
            <person name="Hallab A."/>
            <person name="Hartog M."/>
            <person name="Hua A."/>
            <person name="Humphray S.J."/>
            <person name="Jeong D.H."/>
            <person name="Jing Y."/>
            <person name="Jocker A."/>
            <person name="Kenton S.M."/>
            <person name="Kim D.J."/>
            <person name="Klee K."/>
            <person name="Lai H."/>
            <person name="Lang C."/>
            <person name="Lin S."/>
            <person name="Macmil S.L."/>
            <person name="Magdelenat G."/>
            <person name="Matthews L."/>
            <person name="McCorrison J."/>
            <person name="Monaghan E.L."/>
            <person name="Mun J.H."/>
            <person name="Najar F.Z."/>
            <person name="Nicholson C."/>
            <person name="Noirot C."/>
            <person name="O'Bleness M."/>
            <person name="Paule C.R."/>
            <person name="Poulain J."/>
            <person name="Prion F."/>
            <person name="Qin B."/>
            <person name="Qu C."/>
            <person name="Retzel E.F."/>
            <person name="Riddle C."/>
            <person name="Sallet E."/>
            <person name="Samain S."/>
            <person name="Samson N."/>
            <person name="Sanders I."/>
            <person name="Saurat O."/>
            <person name="Scarpelli C."/>
            <person name="Schiex T."/>
            <person name="Segurens B."/>
            <person name="Severin A.J."/>
            <person name="Sherrier D.J."/>
            <person name="Shi R."/>
            <person name="Sims S."/>
            <person name="Singer S.R."/>
            <person name="Sinharoy S."/>
            <person name="Sterck L."/>
            <person name="Viollet A."/>
            <person name="Wang B.B."/>
            <person name="Wang K."/>
            <person name="Wang M."/>
            <person name="Wang X."/>
            <person name="Warfsmann J."/>
            <person name="Weissenbach J."/>
            <person name="White D.D."/>
            <person name="White J.D."/>
            <person name="Wiley G.B."/>
            <person name="Wincker P."/>
            <person name="Xing Y."/>
            <person name="Yang L."/>
            <person name="Yao Z."/>
            <person name="Ying F."/>
            <person name="Zhai J."/>
            <person name="Zhou L."/>
            <person name="Zuber A."/>
            <person name="Denarie J."/>
            <person name="Dixon R.A."/>
            <person name="May G.D."/>
            <person name="Schwartz D.C."/>
            <person name="Rogers J."/>
            <person name="Quetier F."/>
            <person name="Town C.D."/>
            <person name="Roe B.A."/>
        </authorList>
    </citation>
    <scope>NUCLEOTIDE SEQUENCE [LARGE SCALE GENOMIC DNA]</scope>
    <source>
        <strain evidence="2">A17</strain>
        <strain evidence="3 4">cv. Jemalong A17</strain>
    </source>
</reference>
<dbReference type="HOGENOM" id="CLU_2743782_0_0_1"/>
<keyword evidence="1" id="KW-0472">Membrane</keyword>
<dbReference type="PANTHER" id="PTHR31721">
    <property type="entry name" value="OS06G0710300 PROTEIN"/>
    <property type="match status" value="1"/>
</dbReference>
<feature type="transmembrane region" description="Helical" evidence="1">
    <location>
        <begin position="6"/>
        <end position="24"/>
    </location>
</feature>
<protein>
    <submittedName>
        <fullName evidence="2">Transmembrane protein, putative</fullName>
    </submittedName>
</protein>
<keyword evidence="1" id="KW-1133">Transmembrane helix</keyword>
<reference evidence="2 4" key="2">
    <citation type="journal article" date="2014" name="BMC Genomics">
        <title>An improved genome release (version Mt4.0) for the model legume Medicago truncatula.</title>
        <authorList>
            <person name="Tang H."/>
            <person name="Krishnakumar V."/>
            <person name="Bidwell S."/>
            <person name="Rosen B."/>
            <person name="Chan A."/>
            <person name="Zhou S."/>
            <person name="Gentzbittel L."/>
            <person name="Childs K.L."/>
            <person name="Yandell M."/>
            <person name="Gundlach H."/>
            <person name="Mayer K.F."/>
            <person name="Schwartz D.C."/>
            <person name="Town C.D."/>
        </authorList>
    </citation>
    <scope>GENOME REANNOTATION</scope>
    <source>
        <strain evidence="3 4">cv. Jemalong A17</strain>
    </source>
</reference>
<organism evidence="2 4">
    <name type="scientific">Medicago truncatula</name>
    <name type="common">Barrel medic</name>
    <name type="synonym">Medicago tribuloides</name>
    <dbReference type="NCBI Taxonomy" id="3880"/>
    <lineage>
        <taxon>Eukaryota</taxon>
        <taxon>Viridiplantae</taxon>
        <taxon>Streptophyta</taxon>
        <taxon>Embryophyta</taxon>
        <taxon>Tracheophyta</taxon>
        <taxon>Spermatophyta</taxon>
        <taxon>Magnoliopsida</taxon>
        <taxon>eudicotyledons</taxon>
        <taxon>Gunneridae</taxon>
        <taxon>Pentapetalae</taxon>
        <taxon>rosids</taxon>
        <taxon>fabids</taxon>
        <taxon>Fabales</taxon>
        <taxon>Fabaceae</taxon>
        <taxon>Papilionoideae</taxon>
        <taxon>50 kb inversion clade</taxon>
        <taxon>NPAAA clade</taxon>
        <taxon>Hologalegina</taxon>
        <taxon>IRL clade</taxon>
        <taxon>Trifolieae</taxon>
        <taxon>Medicago</taxon>
    </lineage>
</organism>
<dbReference type="Proteomes" id="UP000002051">
    <property type="component" value="Chromosome 3"/>
</dbReference>
<dbReference type="InterPro" id="IPR005134">
    <property type="entry name" value="UPF0114"/>
</dbReference>
<dbReference type="EnsemblPlants" id="AES69607">
    <property type="protein sequence ID" value="AES69607"/>
    <property type="gene ID" value="MTR_3g032100"/>
</dbReference>
<dbReference type="Pfam" id="PF03350">
    <property type="entry name" value="UPF0114"/>
    <property type="match status" value="1"/>
</dbReference>
<dbReference type="EMBL" id="CM001219">
    <property type="protein sequence ID" value="AES69607.1"/>
    <property type="molecule type" value="Genomic_DNA"/>
</dbReference>
<proteinExistence type="predicted"/>
<dbReference type="AlphaFoldDB" id="G7IWZ1"/>
<dbReference type="PaxDb" id="3880-AES69607"/>
<accession>G7IWZ1</accession>
<dbReference type="PANTHER" id="PTHR31721:SF1">
    <property type="entry name" value="OS07G0656700 PROTEIN"/>
    <property type="match status" value="1"/>
</dbReference>
<evidence type="ECO:0000313" key="2">
    <source>
        <dbReference type="EMBL" id="AES69607.1"/>
    </source>
</evidence>
<keyword evidence="4" id="KW-1185">Reference proteome</keyword>
<name>G7IWZ1_MEDTR</name>
<evidence type="ECO:0000256" key="1">
    <source>
        <dbReference type="SAM" id="Phobius"/>
    </source>
</evidence>
<sequence>MVLHVYLAGTVMLIFIMGLYGLFISNIPHDISRSVDRSLKGSSLWNVCFEGNRKPYIHVGGTVAVLHSLYE</sequence>
<dbReference type="STRING" id="3880.G7IWZ1"/>
<evidence type="ECO:0000313" key="4">
    <source>
        <dbReference type="Proteomes" id="UP000002051"/>
    </source>
</evidence>
<gene>
    <name evidence="2" type="ordered locus">MTR_3g032100</name>
</gene>